<gene>
    <name evidence="1" type="ORF">JCM21738_3489</name>
</gene>
<dbReference type="AlphaFoldDB" id="W4RQ61"/>
<accession>W4RQ61</accession>
<keyword evidence="2" id="KW-1185">Reference proteome</keyword>
<name>W4RQ61_9BACI</name>
<proteinExistence type="predicted"/>
<evidence type="ECO:0000313" key="1">
    <source>
        <dbReference type="EMBL" id="GAE46575.1"/>
    </source>
</evidence>
<comment type="caution">
    <text evidence="1">The sequence shown here is derived from an EMBL/GenBank/DDBJ whole genome shotgun (WGS) entry which is preliminary data.</text>
</comment>
<dbReference type="Proteomes" id="UP000018949">
    <property type="component" value="Unassembled WGS sequence"/>
</dbReference>
<dbReference type="EMBL" id="BAUW01000047">
    <property type="protein sequence ID" value="GAE46575.1"/>
    <property type="molecule type" value="Genomic_DNA"/>
</dbReference>
<reference evidence="1 2" key="1">
    <citation type="submission" date="2013-12" db="EMBL/GenBank/DDBJ databases">
        <title>NBRP : Genome information of microbial organism related human and environment.</title>
        <authorList>
            <person name="Hattori M."/>
            <person name="Oshima K."/>
            <person name="Inaba H."/>
            <person name="Suda W."/>
            <person name="Sakamoto M."/>
            <person name="Iino T."/>
            <person name="Kitahara M."/>
            <person name="Oshida Y."/>
            <person name="Iida T."/>
            <person name="Kudo T."/>
            <person name="Itoh T."/>
            <person name="Ahmed I."/>
            <person name="Ohkuma M."/>
        </authorList>
    </citation>
    <scope>NUCLEOTIDE SEQUENCE [LARGE SCALE GENOMIC DNA]</scope>
    <source>
        <strain evidence="1 2">JCM 21738</strain>
    </source>
</reference>
<organism evidence="1 2">
    <name type="scientific">Mesobacillus boroniphilus JCM 21738</name>
    <dbReference type="NCBI Taxonomy" id="1294265"/>
    <lineage>
        <taxon>Bacteria</taxon>
        <taxon>Bacillati</taxon>
        <taxon>Bacillota</taxon>
        <taxon>Bacilli</taxon>
        <taxon>Bacillales</taxon>
        <taxon>Bacillaceae</taxon>
        <taxon>Mesobacillus</taxon>
    </lineage>
</organism>
<sequence length="51" mass="5896">MWITIQVFLIQLQRLSGLSEALALFVLGPVSSERSVNQKRLDLDLFFIFQN</sequence>
<evidence type="ECO:0000313" key="2">
    <source>
        <dbReference type="Proteomes" id="UP000018949"/>
    </source>
</evidence>
<protein>
    <submittedName>
        <fullName evidence="1">Uncharacterized protein</fullName>
    </submittedName>
</protein>